<dbReference type="InterPro" id="IPR013766">
    <property type="entry name" value="Thioredoxin_domain"/>
</dbReference>
<dbReference type="Pfam" id="PF00578">
    <property type="entry name" value="AhpC-TSA"/>
    <property type="match status" value="1"/>
</dbReference>
<sequence length="151" mass="16091">MTPGPGEPPALRDQHGQPWPWPPLAPAHDAGPVPSRVWLLFLPGAFTPVCMAELTWVDDLAARLTPAGVGLRVLSCDSAAVLRTVAEDLGINTPLLSDFWPHGAAARAVGELNETTGRPHRSSVLVDAAGTVFARVRAEAGTQRRLEDHLD</sequence>
<dbReference type="SUPFAM" id="SSF52833">
    <property type="entry name" value="Thioredoxin-like"/>
    <property type="match status" value="1"/>
</dbReference>
<dbReference type="EMBL" id="JBDXMX010000001">
    <property type="protein sequence ID" value="MEO9246494.1"/>
    <property type="molecule type" value="Genomic_DNA"/>
</dbReference>
<feature type="region of interest" description="Disordered" evidence="1">
    <location>
        <begin position="1"/>
        <end position="27"/>
    </location>
</feature>
<keyword evidence="4" id="KW-1185">Reference proteome</keyword>
<name>A0ABV0IEA6_9MICC</name>
<organism evidence="3 4">
    <name type="scientific">Citricoccus nitrophenolicus</name>
    <dbReference type="NCBI Taxonomy" id="863575"/>
    <lineage>
        <taxon>Bacteria</taxon>
        <taxon>Bacillati</taxon>
        <taxon>Actinomycetota</taxon>
        <taxon>Actinomycetes</taxon>
        <taxon>Micrococcales</taxon>
        <taxon>Micrococcaceae</taxon>
        <taxon>Citricoccus</taxon>
    </lineage>
</organism>
<dbReference type="InterPro" id="IPR036249">
    <property type="entry name" value="Thioredoxin-like_sf"/>
</dbReference>
<dbReference type="PROSITE" id="PS51352">
    <property type="entry name" value="THIOREDOXIN_2"/>
    <property type="match status" value="1"/>
</dbReference>
<evidence type="ECO:0000313" key="4">
    <source>
        <dbReference type="Proteomes" id="UP001484097"/>
    </source>
</evidence>
<feature type="domain" description="Thioredoxin" evidence="2">
    <location>
        <begin position="13"/>
        <end position="151"/>
    </location>
</feature>
<accession>A0ABV0IEA6</accession>
<gene>
    <name evidence="3" type="ORF">ABDK96_02230</name>
</gene>
<dbReference type="Proteomes" id="UP001484097">
    <property type="component" value="Unassembled WGS sequence"/>
</dbReference>
<evidence type="ECO:0000256" key="1">
    <source>
        <dbReference type="SAM" id="MobiDB-lite"/>
    </source>
</evidence>
<comment type="caution">
    <text evidence="3">The sequence shown here is derived from an EMBL/GenBank/DDBJ whole genome shotgun (WGS) entry which is preliminary data.</text>
</comment>
<dbReference type="Gene3D" id="3.40.30.10">
    <property type="entry name" value="Glutaredoxin"/>
    <property type="match status" value="1"/>
</dbReference>
<evidence type="ECO:0000313" key="3">
    <source>
        <dbReference type="EMBL" id="MEO9246494.1"/>
    </source>
</evidence>
<dbReference type="InterPro" id="IPR000866">
    <property type="entry name" value="AhpC/TSA"/>
</dbReference>
<dbReference type="RefSeq" id="WP_347918577.1">
    <property type="nucleotide sequence ID" value="NZ_JBDXMX010000001.1"/>
</dbReference>
<reference evidence="3 4" key="1">
    <citation type="submission" date="2024-05" db="EMBL/GenBank/DDBJ databases">
        <authorList>
            <person name="Yi C."/>
        </authorList>
    </citation>
    <scope>NUCLEOTIDE SEQUENCE [LARGE SCALE GENOMIC DNA]</scope>
    <source>
        <strain evidence="3 4">XS13</strain>
    </source>
</reference>
<proteinExistence type="predicted"/>
<evidence type="ECO:0000259" key="2">
    <source>
        <dbReference type="PROSITE" id="PS51352"/>
    </source>
</evidence>
<protein>
    <submittedName>
        <fullName evidence="3">Redoxin domain-containing protein</fullName>
    </submittedName>
</protein>